<evidence type="ECO:0000313" key="1">
    <source>
        <dbReference type="EMBL" id="PWN46533.1"/>
    </source>
</evidence>
<accession>A0ACD0NL39</accession>
<dbReference type="Proteomes" id="UP000245626">
    <property type="component" value="Unassembled WGS sequence"/>
</dbReference>
<keyword evidence="2" id="KW-1185">Reference proteome</keyword>
<evidence type="ECO:0000313" key="2">
    <source>
        <dbReference type="Proteomes" id="UP000245626"/>
    </source>
</evidence>
<organism evidence="1 2">
    <name type="scientific">Violaceomyces palustris</name>
    <dbReference type="NCBI Taxonomy" id="1673888"/>
    <lineage>
        <taxon>Eukaryota</taxon>
        <taxon>Fungi</taxon>
        <taxon>Dikarya</taxon>
        <taxon>Basidiomycota</taxon>
        <taxon>Ustilaginomycotina</taxon>
        <taxon>Ustilaginomycetes</taxon>
        <taxon>Violaceomycetales</taxon>
        <taxon>Violaceomycetaceae</taxon>
        <taxon>Violaceomyces</taxon>
    </lineage>
</organism>
<sequence length="420" mass="46975">MMRIHETLSDNRLRFAGKLTEMSDELSNLAKEVDKNRKQTRETGLRLEKNLQDAENGVEKARSRFDATAEDLERLLLLKSGESAKGGELQTGPGGKRTLGKAIGKSGLLFKNKNPQQILKQEEEIRARTSTASDAFRKEVLSTQGMRQEYFNLQLPRILRSLKESSEEIDNGTQYHLARYAFLYETTLLSDAMTVSPVGADATGGLKAAVEAIDSRTDFKQYVQNYQIVHGREYKGPRREGPYEEGFLPPPSSSSASAAMNKSIGGIGGVGQNKVVSTRPIFGVDLSTQMTRDGVDVPPILEKCAEAIEQVGITNMGIYRLSGTSSKVQRLKNLFDQDWTSVDLMNDEAINDINIVAGCLKLWFRELPEPLLTYELYPGFIEAAKVENERLRHIRLHERVNELPDANYATLKYLMGHLDK</sequence>
<gene>
    <name evidence="1" type="ORF">IE53DRAFT_28543</name>
</gene>
<dbReference type="EMBL" id="KZ820926">
    <property type="protein sequence ID" value="PWN46533.1"/>
    <property type="molecule type" value="Genomic_DNA"/>
</dbReference>
<protein>
    <submittedName>
        <fullName evidence="1">Rho GTPase activation protein</fullName>
    </submittedName>
</protein>
<name>A0ACD0NL39_9BASI</name>
<reference evidence="1 2" key="1">
    <citation type="journal article" date="2018" name="Mol. Biol. Evol.">
        <title>Broad Genomic Sampling Reveals a Smut Pathogenic Ancestry of the Fungal Clade Ustilaginomycotina.</title>
        <authorList>
            <person name="Kijpornyongpan T."/>
            <person name="Mondo S.J."/>
            <person name="Barry K."/>
            <person name="Sandor L."/>
            <person name="Lee J."/>
            <person name="Lipzen A."/>
            <person name="Pangilinan J."/>
            <person name="LaButti K."/>
            <person name="Hainaut M."/>
            <person name="Henrissat B."/>
            <person name="Grigoriev I.V."/>
            <person name="Spatafora J.W."/>
            <person name="Aime M.C."/>
        </authorList>
    </citation>
    <scope>NUCLEOTIDE SEQUENCE [LARGE SCALE GENOMIC DNA]</scope>
    <source>
        <strain evidence="1 2">SA 807</strain>
    </source>
</reference>
<proteinExistence type="predicted"/>